<keyword evidence="4" id="KW-1185">Reference proteome</keyword>
<organism evidence="3 4">
    <name type="scientific">Trametes coccinea (strain BRFM310)</name>
    <name type="common">Pycnoporus coccineus</name>
    <dbReference type="NCBI Taxonomy" id="1353009"/>
    <lineage>
        <taxon>Eukaryota</taxon>
        <taxon>Fungi</taxon>
        <taxon>Dikarya</taxon>
        <taxon>Basidiomycota</taxon>
        <taxon>Agaricomycotina</taxon>
        <taxon>Agaricomycetes</taxon>
        <taxon>Polyporales</taxon>
        <taxon>Polyporaceae</taxon>
        <taxon>Trametes</taxon>
    </lineage>
</organism>
<dbReference type="AlphaFoldDB" id="A0A1Y2J2H8"/>
<feature type="domain" description="F-box" evidence="2">
    <location>
        <begin position="74"/>
        <end position="124"/>
    </location>
</feature>
<feature type="region of interest" description="Disordered" evidence="1">
    <location>
        <begin position="31"/>
        <end position="69"/>
    </location>
</feature>
<dbReference type="STRING" id="1353009.A0A1Y2J2H8"/>
<dbReference type="Proteomes" id="UP000193067">
    <property type="component" value="Unassembled WGS sequence"/>
</dbReference>
<evidence type="ECO:0000259" key="2">
    <source>
        <dbReference type="PROSITE" id="PS50181"/>
    </source>
</evidence>
<dbReference type="InterPro" id="IPR032675">
    <property type="entry name" value="LRR_dom_sf"/>
</dbReference>
<sequence length="526" mass="60037">MPFPFKRSRQQEPAAFPRSILDAVKAFYATERREPQYKPKTKHRARTDERKTAAHSARHQHATHTPARAPVRRAHRIMQLPTEVLAHIFVLGAEDNNMFPVIVSHVCRAWRYVALHTPALWRRITLDGSLTMWGQRIQRAKACTLDIQLTPLVAMSHLAYYNYVQLCMHVVLPYIHRWRSLEVRFVGYAPFLWNAALSGCCGHSSTIEAPQLRDLTLVYPENDDTKEYLLFNGYAPRLRRATIQGIRLAWSPSLFQNLTYLDYTHHGFTRGAQAASEVLYMLQVSSALEQLRLSFPWRGDAASRYALSASFSRIVHLPRLRKLALHVDGPDIPPALTYMLPHLSFPVLRALYLVSHPPQQQGQQHVEPSFPHLRTILKALPRLPALSHLHVAHGWLDERFLASFLTLLPYPGVPHLTLTLEGSQVTHAFLCSALRGAGRRIRSLALVRCDKLTAEGLVDVLNRLSGIHLQSATHVYPTITSLYIRDCASMDWRSLKWLTTMGVALKVWEDGHEVDLRYARAKKARF</sequence>
<proteinExistence type="predicted"/>
<name>A0A1Y2J2H8_TRAC3</name>
<gene>
    <name evidence="3" type="ORF">PYCCODRAFT_1382418</name>
</gene>
<dbReference type="InterPro" id="IPR036047">
    <property type="entry name" value="F-box-like_dom_sf"/>
</dbReference>
<protein>
    <recommendedName>
        <fullName evidence="2">F-box domain-containing protein</fullName>
    </recommendedName>
</protein>
<dbReference type="Gene3D" id="3.80.10.10">
    <property type="entry name" value="Ribonuclease Inhibitor"/>
    <property type="match status" value="1"/>
</dbReference>
<evidence type="ECO:0000313" key="3">
    <source>
        <dbReference type="EMBL" id="OSD07586.1"/>
    </source>
</evidence>
<dbReference type="OrthoDB" id="3181259at2759"/>
<accession>A0A1Y2J2H8</accession>
<dbReference type="InterPro" id="IPR001810">
    <property type="entry name" value="F-box_dom"/>
</dbReference>
<dbReference type="Gene3D" id="1.20.1280.50">
    <property type="match status" value="1"/>
</dbReference>
<dbReference type="EMBL" id="KZ084088">
    <property type="protein sequence ID" value="OSD07586.1"/>
    <property type="molecule type" value="Genomic_DNA"/>
</dbReference>
<dbReference type="SUPFAM" id="SSF81383">
    <property type="entry name" value="F-box domain"/>
    <property type="match status" value="1"/>
</dbReference>
<dbReference type="Pfam" id="PF12937">
    <property type="entry name" value="F-box-like"/>
    <property type="match status" value="1"/>
</dbReference>
<dbReference type="SUPFAM" id="SSF52047">
    <property type="entry name" value="RNI-like"/>
    <property type="match status" value="1"/>
</dbReference>
<feature type="non-terminal residue" evidence="3">
    <location>
        <position position="526"/>
    </location>
</feature>
<dbReference type="PROSITE" id="PS50181">
    <property type="entry name" value="FBOX"/>
    <property type="match status" value="1"/>
</dbReference>
<evidence type="ECO:0000313" key="4">
    <source>
        <dbReference type="Proteomes" id="UP000193067"/>
    </source>
</evidence>
<evidence type="ECO:0000256" key="1">
    <source>
        <dbReference type="SAM" id="MobiDB-lite"/>
    </source>
</evidence>
<reference evidence="3 4" key="1">
    <citation type="journal article" date="2015" name="Biotechnol. Biofuels">
        <title>Enhanced degradation of softwood versus hardwood by the white-rot fungus Pycnoporus coccineus.</title>
        <authorList>
            <person name="Couturier M."/>
            <person name="Navarro D."/>
            <person name="Chevret D."/>
            <person name="Henrissat B."/>
            <person name="Piumi F."/>
            <person name="Ruiz-Duenas F.J."/>
            <person name="Martinez A.T."/>
            <person name="Grigoriev I.V."/>
            <person name="Riley R."/>
            <person name="Lipzen A."/>
            <person name="Berrin J.G."/>
            <person name="Master E.R."/>
            <person name="Rosso M.N."/>
        </authorList>
    </citation>
    <scope>NUCLEOTIDE SEQUENCE [LARGE SCALE GENOMIC DNA]</scope>
    <source>
        <strain evidence="3 4">BRFM310</strain>
    </source>
</reference>